<comment type="similarity">
    <text evidence="2 8">Belongs to the periplasmic pilus chaperone family.</text>
</comment>
<evidence type="ECO:0000313" key="13">
    <source>
        <dbReference type="Proteomes" id="UP000509568"/>
    </source>
</evidence>
<feature type="chain" id="PRO_5028917179" evidence="9">
    <location>
        <begin position="21"/>
        <end position="240"/>
    </location>
</feature>
<dbReference type="Pfam" id="PF02753">
    <property type="entry name" value="PapD_C"/>
    <property type="match status" value="1"/>
</dbReference>
<dbReference type="InterPro" id="IPR016147">
    <property type="entry name" value="Pili_assmbl_chaperone_N"/>
</dbReference>
<dbReference type="InterPro" id="IPR036316">
    <property type="entry name" value="Pili_assmbl_chap_C_dom_sf"/>
</dbReference>
<comment type="subcellular location">
    <subcellularLocation>
        <location evidence="1 8">Periplasm</location>
    </subcellularLocation>
</comment>
<dbReference type="InterPro" id="IPR008962">
    <property type="entry name" value="PapD-like_sf"/>
</dbReference>
<organism evidence="12 13">
    <name type="scientific">Pseudomonas eucalypticola</name>
    <dbReference type="NCBI Taxonomy" id="2599595"/>
    <lineage>
        <taxon>Bacteria</taxon>
        <taxon>Pseudomonadati</taxon>
        <taxon>Pseudomonadota</taxon>
        <taxon>Gammaproteobacteria</taxon>
        <taxon>Pseudomonadales</taxon>
        <taxon>Pseudomonadaceae</taxon>
        <taxon>Pseudomonas</taxon>
    </lineage>
</organism>
<dbReference type="EMBL" id="CP056030">
    <property type="protein sequence ID" value="QKZ04680.1"/>
    <property type="molecule type" value="Genomic_DNA"/>
</dbReference>
<evidence type="ECO:0000256" key="9">
    <source>
        <dbReference type="SAM" id="SignalP"/>
    </source>
</evidence>
<evidence type="ECO:0000256" key="1">
    <source>
        <dbReference type="ARBA" id="ARBA00004418"/>
    </source>
</evidence>
<feature type="domain" description="Pili assembly chaperone N-terminal" evidence="10">
    <location>
        <begin position="21"/>
        <end position="141"/>
    </location>
</feature>
<dbReference type="InterPro" id="IPR016148">
    <property type="entry name" value="Pili_assmbl_chaperone_C"/>
</dbReference>
<dbReference type="GO" id="GO:0071555">
    <property type="term" value="P:cell wall organization"/>
    <property type="evidence" value="ECO:0007669"/>
    <property type="project" value="InterPro"/>
</dbReference>
<proteinExistence type="inferred from homology"/>
<accession>A0A7D5D7A7</accession>
<dbReference type="InterPro" id="IPR018046">
    <property type="entry name" value="Pili_assmbl_chaperone_CS"/>
</dbReference>
<sequence length="240" mass="25604">MFKSFLVLLAAWLLAATAHASVVIGTTRVIYPASAAEVTVQVFNRDPTPALLQVWLDDGDAAADPQVIQVPFLVSPAMFRVEATKGQALRVMHTGEPLAADRESLYWLNMLQVPPRADGAANQLQMAIRTRIKLMYRPLGLPGKAADAPADVRWRLVKEGGRLALLADNPGPYVVNLGEVNLVSGAQVLPAGAGHVLPFAQTRFYLGEDASPTDGDGSVRYIALDDYGAGRPGEAQVGPP</sequence>
<protein>
    <submittedName>
        <fullName evidence="12">Fimbria/pilus periplasmic chaperone</fullName>
    </submittedName>
</protein>
<feature type="signal peptide" evidence="9">
    <location>
        <begin position="1"/>
        <end position="20"/>
    </location>
</feature>
<dbReference type="PRINTS" id="PR00969">
    <property type="entry name" value="CHAPERONPILI"/>
</dbReference>
<evidence type="ECO:0000256" key="8">
    <source>
        <dbReference type="RuleBase" id="RU003918"/>
    </source>
</evidence>
<keyword evidence="4 9" id="KW-0732">Signal</keyword>
<gene>
    <name evidence="12" type="ORF">HWQ56_13150</name>
</gene>
<evidence type="ECO:0000256" key="4">
    <source>
        <dbReference type="ARBA" id="ARBA00022729"/>
    </source>
</evidence>
<dbReference type="PANTHER" id="PTHR30251">
    <property type="entry name" value="PILUS ASSEMBLY CHAPERONE"/>
    <property type="match status" value="1"/>
</dbReference>
<dbReference type="PROSITE" id="PS00635">
    <property type="entry name" value="PILI_CHAPERONE"/>
    <property type="match status" value="1"/>
</dbReference>
<dbReference type="RefSeq" id="WP_176570761.1">
    <property type="nucleotide sequence ID" value="NZ_CP056030.1"/>
</dbReference>
<dbReference type="SUPFAM" id="SSF49584">
    <property type="entry name" value="Periplasmic chaperone C-domain"/>
    <property type="match status" value="1"/>
</dbReference>
<dbReference type="SUPFAM" id="SSF49354">
    <property type="entry name" value="PapD-like"/>
    <property type="match status" value="1"/>
</dbReference>
<keyword evidence="7" id="KW-0393">Immunoglobulin domain</keyword>
<dbReference type="KEGG" id="pez:HWQ56_13150"/>
<dbReference type="InterPro" id="IPR001829">
    <property type="entry name" value="Pili_assmbl_chaperone_bac"/>
</dbReference>
<evidence type="ECO:0000313" key="12">
    <source>
        <dbReference type="EMBL" id="QKZ04680.1"/>
    </source>
</evidence>
<feature type="domain" description="Pili assembly chaperone C-terminal" evidence="11">
    <location>
        <begin position="168"/>
        <end position="229"/>
    </location>
</feature>
<evidence type="ECO:0000256" key="3">
    <source>
        <dbReference type="ARBA" id="ARBA00022558"/>
    </source>
</evidence>
<dbReference type="InterPro" id="IPR050643">
    <property type="entry name" value="Periplasmic_pilus_chap"/>
</dbReference>
<dbReference type="PANTHER" id="PTHR30251:SF2">
    <property type="entry name" value="FIMBRIAL CHAPERONE YADV-RELATED"/>
    <property type="match status" value="1"/>
</dbReference>
<dbReference type="InterPro" id="IPR013783">
    <property type="entry name" value="Ig-like_fold"/>
</dbReference>
<keyword evidence="6 8" id="KW-0143">Chaperone</keyword>
<evidence type="ECO:0000256" key="7">
    <source>
        <dbReference type="ARBA" id="ARBA00023319"/>
    </source>
</evidence>
<dbReference type="Proteomes" id="UP000509568">
    <property type="component" value="Chromosome"/>
</dbReference>
<evidence type="ECO:0000259" key="11">
    <source>
        <dbReference type="Pfam" id="PF02753"/>
    </source>
</evidence>
<dbReference type="GO" id="GO:0030288">
    <property type="term" value="C:outer membrane-bounded periplasmic space"/>
    <property type="evidence" value="ECO:0007669"/>
    <property type="project" value="InterPro"/>
</dbReference>
<dbReference type="Gene3D" id="2.60.40.10">
    <property type="entry name" value="Immunoglobulins"/>
    <property type="match status" value="2"/>
</dbReference>
<reference evidence="12 13" key="1">
    <citation type="submission" date="2020-06" db="EMBL/GenBank/DDBJ databases">
        <title>Pseudomonas eucalypticola sp. nov., an endophyte of Eucalyptus dunnii leaves with biocontrol ability of eucalyptus leaf blight.</title>
        <authorList>
            <person name="Liu Y."/>
            <person name="Song Z."/>
            <person name="Zeng H."/>
            <person name="Lu M."/>
            <person name="Wang X."/>
            <person name="Lian X."/>
            <person name="Zhang Q."/>
        </authorList>
    </citation>
    <scope>NUCLEOTIDE SEQUENCE [LARGE SCALE GENOMIC DNA]</scope>
    <source>
        <strain evidence="12 13">NP-1</strain>
    </source>
</reference>
<name>A0A7D5D7A7_9PSED</name>
<evidence type="ECO:0000259" key="10">
    <source>
        <dbReference type="Pfam" id="PF00345"/>
    </source>
</evidence>
<dbReference type="AlphaFoldDB" id="A0A7D5D7A7"/>
<evidence type="ECO:0000256" key="6">
    <source>
        <dbReference type="ARBA" id="ARBA00023186"/>
    </source>
</evidence>
<evidence type="ECO:0000256" key="2">
    <source>
        <dbReference type="ARBA" id="ARBA00007399"/>
    </source>
</evidence>
<keyword evidence="13" id="KW-1185">Reference proteome</keyword>
<keyword evidence="3" id="KW-1029">Fimbrium biogenesis</keyword>
<keyword evidence="5" id="KW-0574">Periplasm</keyword>
<dbReference type="Pfam" id="PF00345">
    <property type="entry name" value="PapD_N"/>
    <property type="match status" value="1"/>
</dbReference>
<evidence type="ECO:0000256" key="5">
    <source>
        <dbReference type="ARBA" id="ARBA00022764"/>
    </source>
</evidence>